<reference evidence="4 5" key="1">
    <citation type="submission" date="2015-07" db="EMBL/GenBank/DDBJ databases">
        <title>Genome analysis of myxobacterium Chondromyces crocatus Cm c5 reveals a high potential for natural compound synthesis and the genetic basis for the loss of fruiting body formation.</title>
        <authorList>
            <person name="Zaburannyi N."/>
            <person name="Bunk B."/>
            <person name="Maier J."/>
            <person name="Overmann J."/>
            <person name="Mueller R."/>
        </authorList>
    </citation>
    <scope>NUCLEOTIDE SEQUENCE [LARGE SCALE GENOMIC DNA]</scope>
    <source>
        <strain evidence="4 5">Cm c5</strain>
    </source>
</reference>
<keyword evidence="2" id="KW-1133">Transmembrane helix</keyword>
<dbReference type="KEGG" id="ccro:CMC5_076400"/>
<feature type="compositionally biased region" description="Low complexity" evidence="1">
    <location>
        <begin position="30"/>
        <end position="53"/>
    </location>
</feature>
<proteinExistence type="predicted"/>
<evidence type="ECO:0000256" key="3">
    <source>
        <dbReference type="SAM" id="SignalP"/>
    </source>
</evidence>
<feature type="transmembrane region" description="Helical" evidence="2">
    <location>
        <begin position="214"/>
        <end position="233"/>
    </location>
</feature>
<dbReference type="AlphaFoldDB" id="A0A0K1ES08"/>
<feature type="region of interest" description="Disordered" evidence="1">
    <location>
        <begin position="30"/>
        <end position="54"/>
    </location>
</feature>
<dbReference type="Proteomes" id="UP000067626">
    <property type="component" value="Chromosome"/>
</dbReference>
<dbReference type="EMBL" id="CP012159">
    <property type="protein sequence ID" value="AKT43408.1"/>
    <property type="molecule type" value="Genomic_DNA"/>
</dbReference>
<protein>
    <recommendedName>
        <fullName evidence="6">Integral membrane protein</fullName>
    </recommendedName>
</protein>
<feature type="transmembrane region" description="Helical" evidence="2">
    <location>
        <begin position="245"/>
        <end position="267"/>
    </location>
</feature>
<keyword evidence="5" id="KW-1185">Reference proteome</keyword>
<feature type="signal peptide" evidence="3">
    <location>
        <begin position="1"/>
        <end position="24"/>
    </location>
</feature>
<feature type="chain" id="PRO_5005459908" description="Integral membrane protein" evidence="3">
    <location>
        <begin position="25"/>
        <end position="369"/>
    </location>
</feature>
<organism evidence="4 5">
    <name type="scientific">Chondromyces crocatus</name>
    <dbReference type="NCBI Taxonomy" id="52"/>
    <lineage>
        <taxon>Bacteria</taxon>
        <taxon>Pseudomonadati</taxon>
        <taxon>Myxococcota</taxon>
        <taxon>Polyangia</taxon>
        <taxon>Polyangiales</taxon>
        <taxon>Polyangiaceae</taxon>
        <taxon>Chondromyces</taxon>
    </lineage>
</organism>
<evidence type="ECO:0000313" key="5">
    <source>
        <dbReference type="Proteomes" id="UP000067626"/>
    </source>
</evidence>
<feature type="transmembrane region" description="Helical" evidence="2">
    <location>
        <begin position="274"/>
        <end position="294"/>
    </location>
</feature>
<dbReference type="STRING" id="52.CMC5_076400"/>
<feature type="transmembrane region" description="Helical" evidence="2">
    <location>
        <begin position="117"/>
        <end position="137"/>
    </location>
</feature>
<dbReference type="RefSeq" id="WP_050434878.1">
    <property type="nucleotide sequence ID" value="NZ_CP012159.1"/>
</dbReference>
<accession>A0A0K1ES08</accession>
<evidence type="ECO:0000313" key="4">
    <source>
        <dbReference type="EMBL" id="AKT43408.1"/>
    </source>
</evidence>
<dbReference type="PATRIC" id="fig|52.7.peg.8403"/>
<feature type="transmembrane region" description="Helical" evidence="2">
    <location>
        <begin position="149"/>
        <end position="169"/>
    </location>
</feature>
<feature type="transmembrane region" description="Helical" evidence="2">
    <location>
        <begin position="181"/>
        <end position="202"/>
    </location>
</feature>
<keyword evidence="2" id="KW-0472">Membrane</keyword>
<gene>
    <name evidence="4" type="ORF">CMC5_076400</name>
</gene>
<evidence type="ECO:0000256" key="1">
    <source>
        <dbReference type="SAM" id="MobiDB-lite"/>
    </source>
</evidence>
<name>A0A0K1ES08_CHOCO</name>
<dbReference type="OrthoDB" id="5500758at2"/>
<keyword evidence="2" id="KW-0812">Transmembrane</keyword>
<sequence length="369" mass="37776">MRLRSLAGLAAALVVSTFLGTADAQQPYGGYPQQPYGGYPQQQPYGGYPQQQPYGGGGYGYPQQPYGGGYGYPQQPVSTGRPRSTGLEIGYLYATATAYGVGTGIWVDALFGIENPGLALIAPGILGVAAPVLVFIADRPRMPEGLPSAIATGMLIGAAEGLGVASYQWMSADKKNEWPFLGLATSEFIGGTVGGVAGFAFYHLLRPNPKTNMLLASSAVWGSAIGGMFGGGASRGDWGQANDSVALGGLIGLNVAVAGAVGVSLAWTPSWNQIGWMWGGAAIGAVASLPVYIAYAGSDSDPRTGLIFQGVASLLGLGAGAFIGRPDRAGALVRNDEELVPERPFLKVLGAGPLSVPGGMGAQLMGELW</sequence>
<feature type="transmembrane region" description="Helical" evidence="2">
    <location>
        <begin position="306"/>
        <end position="324"/>
    </location>
</feature>
<keyword evidence="3" id="KW-0732">Signal</keyword>
<evidence type="ECO:0008006" key="6">
    <source>
        <dbReference type="Google" id="ProtNLM"/>
    </source>
</evidence>
<evidence type="ECO:0000256" key="2">
    <source>
        <dbReference type="SAM" id="Phobius"/>
    </source>
</evidence>